<dbReference type="InterPro" id="IPR000700">
    <property type="entry name" value="PAS-assoc_C"/>
</dbReference>
<dbReference type="InterPro" id="IPR036457">
    <property type="entry name" value="PPM-type-like_dom_sf"/>
</dbReference>
<dbReference type="NCBIfam" id="TIGR00229">
    <property type="entry name" value="sensory_box"/>
    <property type="match status" value="2"/>
</dbReference>
<keyword evidence="2" id="KW-0472">Membrane</keyword>
<dbReference type="InterPro" id="IPR013767">
    <property type="entry name" value="PAS_fold"/>
</dbReference>
<keyword evidence="2" id="KW-1133">Transmembrane helix</keyword>
<feature type="transmembrane region" description="Helical" evidence="2">
    <location>
        <begin position="102"/>
        <end position="120"/>
    </location>
</feature>
<protein>
    <submittedName>
        <fullName evidence="5">PAS domain S-box protein</fullName>
    </submittedName>
</protein>
<feature type="transmembrane region" description="Helical" evidence="2">
    <location>
        <begin position="179"/>
        <end position="199"/>
    </location>
</feature>
<gene>
    <name evidence="5" type="ORF">IHE70_14215</name>
</gene>
<keyword evidence="2" id="KW-0812">Transmembrane</keyword>
<dbReference type="PANTHER" id="PTHR43156:SF2">
    <property type="entry name" value="STAGE II SPORULATION PROTEIN E"/>
    <property type="match status" value="1"/>
</dbReference>
<evidence type="ECO:0000256" key="1">
    <source>
        <dbReference type="ARBA" id="ARBA00022801"/>
    </source>
</evidence>
<evidence type="ECO:0000259" key="3">
    <source>
        <dbReference type="PROSITE" id="PS50112"/>
    </source>
</evidence>
<feature type="domain" description="PAC" evidence="4">
    <location>
        <begin position="392"/>
        <end position="444"/>
    </location>
</feature>
<feature type="domain" description="PAS" evidence="3">
    <location>
        <begin position="320"/>
        <end position="365"/>
    </location>
</feature>
<keyword evidence="1" id="KW-0378">Hydrolase</keyword>
<name>A0A927QG42_9ACTN</name>
<dbReference type="InterPro" id="IPR001932">
    <property type="entry name" value="PPM-type_phosphatase-like_dom"/>
</dbReference>
<dbReference type="Gene3D" id="3.30.450.20">
    <property type="entry name" value="PAS domain"/>
    <property type="match status" value="2"/>
</dbReference>
<dbReference type="GeneID" id="79931974"/>
<dbReference type="CDD" id="cd00130">
    <property type="entry name" value="PAS"/>
    <property type="match status" value="2"/>
</dbReference>
<dbReference type="PROSITE" id="PS50112">
    <property type="entry name" value="PAS"/>
    <property type="match status" value="2"/>
</dbReference>
<dbReference type="SMART" id="SM00091">
    <property type="entry name" value="PAS"/>
    <property type="match status" value="2"/>
</dbReference>
<feature type="transmembrane region" description="Helical" evidence="2">
    <location>
        <begin position="78"/>
        <end position="95"/>
    </location>
</feature>
<organism evidence="5 6">
    <name type="scientific">Streptomyces caniscabiei</name>
    <dbReference type="NCBI Taxonomy" id="2746961"/>
    <lineage>
        <taxon>Bacteria</taxon>
        <taxon>Bacillati</taxon>
        <taxon>Actinomycetota</taxon>
        <taxon>Actinomycetes</taxon>
        <taxon>Kitasatosporales</taxon>
        <taxon>Streptomycetaceae</taxon>
        <taxon>Streptomyces</taxon>
    </lineage>
</organism>
<accession>A0A927QG42</accession>
<evidence type="ECO:0000313" key="5">
    <source>
        <dbReference type="EMBL" id="MBD9724350.1"/>
    </source>
</evidence>
<dbReference type="InterPro" id="IPR013656">
    <property type="entry name" value="PAS_4"/>
</dbReference>
<dbReference type="SUPFAM" id="SSF55785">
    <property type="entry name" value="PYP-like sensor domain (PAS domain)"/>
    <property type="match status" value="2"/>
</dbReference>
<dbReference type="RefSeq" id="WP_192361242.1">
    <property type="nucleotide sequence ID" value="NZ_CP119182.1"/>
</dbReference>
<feature type="transmembrane region" description="Helical" evidence="2">
    <location>
        <begin position="205"/>
        <end position="228"/>
    </location>
</feature>
<dbReference type="Pfam" id="PF08448">
    <property type="entry name" value="PAS_4"/>
    <property type="match status" value="1"/>
</dbReference>
<evidence type="ECO:0000256" key="2">
    <source>
        <dbReference type="SAM" id="Phobius"/>
    </source>
</evidence>
<proteinExistence type="predicted"/>
<dbReference type="SMART" id="SM00331">
    <property type="entry name" value="PP2C_SIG"/>
    <property type="match status" value="1"/>
</dbReference>
<dbReference type="InterPro" id="IPR001610">
    <property type="entry name" value="PAC"/>
</dbReference>
<dbReference type="GO" id="GO:0006355">
    <property type="term" value="P:regulation of DNA-templated transcription"/>
    <property type="evidence" value="ECO:0007669"/>
    <property type="project" value="InterPro"/>
</dbReference>
<feature type="domain" description="PAC" evidence="4">
    <location>
        <begin position="522"/>
        <end position="572"/>
    </location>
</feature>
<dbReference type="EMBL" id="JACYXT010000005">
    <property type="protein sequence ID" value="MBD9724350.1"/>
    <property type="molecule type" value="Genomic_DNA"/>
</dbReference>
<feature type="transmembrane region" description="Helical" evidence="2">
    <location>
        <begin position="36"/>
        <end position="58"/>
    </location>
</feature>
<feature type="transmembrane region" description="Helical" evidence="2">
    <location>
        <begin position="280"/>
        <end position="303"/>
    </location>
</feature>
<dbReference type="AlphaFoldDB" id="A0A927QG42"/>
<dbReference type="InterPro" id="IPR035965">
    <property type="entry name" value="PAS-like_dom_sf"/>
</dbReference>
<dbReference type="InterPro" id="IPR000014">
    <property type="entry name" value="PAS"/>
</dbReference>
<sequence length="834" mass="87465">MTRERQAPEVPGARGAVAVQADGLPFRASVLAAARVTARAAALTAALLGAVSLAGWIVDVEALKSVLPGDQVTVKPNTAVALLALGLSLELVATGHARRRMVAARAAAGLAALIGLLTLMEYTTGSGLGIDELLFTDDTAAGKGTPGRMAPNTAAALTLGAVASLCASTSRVPAWLSQIPGLAVGALGMLRLYGAAYAVPELERFGAYTGMALHTALALVLLGTAAFLARPDEGPAGLLMNAGTTGALGRRLFATALVVPPLLGWGVLAGEDAGLFGARLGTALLVCGQVAVFTAVVFAALAVGRRVEMAHARAERQVRQNALLQAFMDHTPAVVFIKDLHGRFLAVNTTFEKNTGLPRDQAVGRLDKDVLPPGLARQVRAIDLAVLTGGTPVQREEAITLPGGARDVLTSLFPLKDANGTPYALGGVVTDITERVAAEREVQRAHRRFRALLESAPDATLITDGRGTIAMANTQVERLFGHAPGDLVGTEVADLVPRPLRRRHGALLDAYLRLRAPKPMIMDRELYGLDGDGRVFPVEVSVSSLRAEHETLVFLTVRDISERRRAEAERTERYEQLRHIAHTLQHSLMGEPPRLPHLPSAHRYLASVQGPGVGGDWFDVIPLGASRTGVVIGDVMGRGLEAAAVMGQLRAASHALARTGTSPGRLITGLDAFVGDLADQLVTCAYLVIDQDACEVTLCSAGHLPVIALPPDGPAHRLPAPVGVPLGVNDACGGGVLFEEVTLPLLPGSTLVLYTDGLVERPGTDIEAQIDVLTHALEAVPPGAPTDPEDLDRVAARLIRTLIPDTTAHDDDVTLLMIAVPVPVPVQEREDPRP</sequence>
<dbReference type="Pfam" id="PF07228">
    <property type="entry name" value="SpoIIE"/>
    <property type="match status" value="1"/>
</dbReference>
<feature type="domain" description="PAS" evidence="3">
    <location>
        <begin position="445"/>
        <end position="496"/>
    </location>
</feature>
<reference evidence="5" key="1">
    <citation type="submission" date="2020-09" db="EMBL/GenBank/DDBJ databases">
        <title>Streptomyces canutascabiei sp. nov., which causes potato common scab and is distributed across the world.</title>
        <authorList>
            <person name="Nguyen H.P."/>
            <person name="Weisberg A.J."/>
            <person name="Chang J.H."/>
            <person name="Clarke C.R."/>
        </authorList>
    </citation>
    <scope>NUCLEOTIDE SEQUENCE</scope>
    <source>
        <strain evidence="5">ID-01-6.2a</strain>
    </source>
</reference>
<dbReference type="Gene3D" id="3.60.40.10">
    <property type="entry name" value="PPM-type phosphatase domain"/>
    <property type="match status" value="1"/>
</dbReference>
<dbReference type="PROSITE" id="PS50113">
    <property type="entry name" value="PAC"/>
    <property type="match status" value="2"/>
</dbReference>
<evidence type="ECO:0000259" key="4">
    <source>
        <dbReference type="PROSITE" id="PS50113"/>
    </source>
</evidence>
<dbReference type="GO" id="GO:0016791">
    <property type="term" value="F:phosphatase activity"/>
    <property type="evidence" value="ECO:0007669"/>
    <property type="project" value="TreeGrafter"/>
</dbReference>
<dbReference type="Proteomes" id="UP000661025">
    <property type="component" value="Unassembled WGS sequence"/>
</dbReference>
<dbReference type="Pfam" id="PF00989">
    <property type="entry name" value="PAS"/>
    <property type="match status" value="1"/>
</dbReference>
<evidence type="ECO:0000313" key="6">
    <source>
        <dbReference type="Proteomes" id="UP000661025"/>
    </source>
</evidence>
<comment type="caution">
    <text evidence="5">The sequence shown here is derived from an EMBL/GenBank/DDBJ whole genome shotgun (WGS) entry which is preliminary data.</text>
</comment>
<dbReference type="SMART" id="SM00086">
    <property type="entry name" value="PAC"/>
    <property type="match status" value="2"/>
</dbReference>
<feature type="transmembrane region" description="Helical" evidence="2">
    <location>
        <begin position="248"/>
        <end position="268"/>
    </location>
</feature>
<dbReference type="PANTHER" id="PTHR43156">
    <property type="entry name" value="STAGE II SPORULATION PROTEIN E-RELATED"/>
    <property type="match status" value="1"/>
</dbReference>
<dbReference type="InterPro" id="IPR052016">
    <property type="entry name" value="Bact_Sigma-Reg"/>
</dbReference>